<feature type="domain" description="Translation initiation factor 3 N-terminal" evidence="6">
    <location>
        <begin position="11"/>
        <end position="80"/>
    </location>
</feature>
<dbReference type="NCBIfam" id="TIGR00168">
    <property type="entry name" value="infC"/>
    <property type="match status" value="1"/>
</dbReference>
<sequence length="173" mass="19668">MKQEKSKYYKTNDRIRYPELRIVDDGDGENLGVLSTSEALAVARSKELDLVVITENAKPPIAKILDFNKYLYKERKKSSEIKAKAKKSKLKEFRFGPYIDEGAIKVKTDRAREFLMDGNQVKVTVVMKGREQAHPEIGVEKVEKFVAALTDIAKLEDQIRIQGRNIIAVLNKG</sequence>
<dbReference type="InterPro" id="IPR019815">
    <property type="entry name" value="Translation_initiation_fac_3_C"/>
</dbReference>
<dbReference type="SUPFAM" id="SSF55200">
    <property type="entry name" value="Translation initiation factor IF3, C-terminal domain"/>
    <property type="match status" value="1"/>
</dbReference>
<organism evidence="7 8">
    <name type="scientific">candidate division WWE3 bacterium</name>
    <dbReference type="NCBI Taxonomy" id="2053526"/>
    <lineage>
        <taxon>Bacteria</taxon>
        <taxon>Katanobacteria</taxon>
    </lineage>
</organism>
<keyword evidence="3" id="KW-0648">Protein biosynthesis</keyword>
<evidence type="ECO:0000313" key="8">
    <source>
        <dbReference type="Proteomes" id="UP000714817"/>
    </source>
</evidence>
<comment type="caution">
    <text evidence="7">The sequence shown here is derived from an EMBL/GenBank/DDBJ whole genome shotgun (WGS) entry which is preliminary data.</text>
</comment>
<dbReference type="PANTHER" id="PTHR10938:SF0">
    <property type="entry name" value="TRANSLATION INITIATION FACTOR IF-3, MITOCHONDRIAL"/>
    <property type="match status" value="1"/>
</dbReference>
<dbReference type="Pfam" id="PF00707">
    <property type="entry name" value="IF3_C"/>
    <property type="match status" value="1"/>
</dbReference>
<protein>
    <recommendedName>
        <fullName evidence="4">Translation initiation factor IF-3</fullName>
    </recommendedName>
</protein>
<dbReference type="Gene3D" id="3.30.110.10">
    <property type="entry name" value="Translation initiation factor 3 (IF-3), C-terminal domain"/>
    <property type="match status" value="1"/>
</dbReference>
<proteinExistence type="inferred from homology"/>
<dbReference type="GO" id="GO:0003743">
    <property type="term" value="F:translation initiation factor activity"/>
    <property type="evidence" value="ECO:0007669"/>
    <property type="project" value="UniProtKB-UniRule"/>
</dbReference>
<dbReference type="SUPFAM" id="SSF54364">
    <property type="entry name" value="Translation initiation factor IF3, N-terminal domain"/>
    <property type="match status" value="1"/>
</dbReference>
<dbReference type="InterPro" id="IPR036787">
    <property type="entry name" value="T_IF-3_N_sf"/>
</dbReference>
<evidence type="ECO:0000256" key="2">
    <source>
        <dbReference type="ARBA" id="ARBA00022540"/>
    </source>
</evidence>
<dbReference type="InterPro" id="IPR001288">
    <property type="entry name" value="Translation_initiation_fac_3"/>
</dbReference>
<dbReference type="AlphaFoldDB" id="A0A955E282"/>
<keyword evidence="2 7" id="KW-0396">Initiation factor</keyword>
<dbReference type="Proteomes" id="UP000714817">
    <property type="component" value="Unassembled WGS sequence"/>
</dbReference>
<evidence type="ECO:0000256" key="1">
    <source>
        <dbReference type="ARBA" id="ARBA00005439"/>
    </source>
</evidence>
<accession>A0A955E282</accession>
<dbReference type="PANTHER" id="PTHR10938">
    <property type="entry name" value="TRANSLATION INITIATION FACTOR IF-3"/>
    <property type="match status" value="1"/>
</dbReference>
<dbReference type="GO" id="GO:0043022">
    <property type="term" value="F:ribosome binding"/>
    <property type="evidence" value="ECO:0007669"/>
    <property type="project" value="TreeGrafter"/>
</dbReference>
<dbReference type="GO" id="GO:0032790">
    <property type="term" value="P:ribosome disassembly"/>
    <property type="evidence" value="ECO:0007669"/>
    <property type="project" value="TreeGrafter"/>
</dbReference>
<dbReference type="InterPro" id="IPR036788">
    <property type="entry name" value="T_IF-3_C_sf"/>
</dbReference>
<name>A0A955E282_UNCKA</name>
<evidence type="ECO:0000259" key="6">
    <source>
        <dbReference type="Pfam" id="PF05198"/>
    </source>
</evidence>
<evidence type="ECO:0000256" key="3">
    <source>
        <dbReference type="ARBA" id="ARBA00022917"/>
    </source>
</evidence>
<evidence type="ECO:0000259" key="5">
    <source>
        <dbReference type="Pfam" id="PF00707"/>
    </source>
</evidence>
<dbReference type="InterPro" id="IPR019814">
    <property type="entry name" value="Translation_initiation_fac_3_N"/>
</dbReference>
<dbReference type="GO" id="GO:0005737">
    <property type="term" value="C:cytoplasm"/>
    <property type="evidence" value="ECO:0007669"/>
    <property type="project" value="UniProtKB-ARBA"/>
</dbReference>
<gene>
    <name evidence="7" type="primary">infC</name>
    <name evidence="7" type="ORF">KDA10_03920</name>
</gene>
<comment type="similarity">
    <text evidence="1">Belongs to the IF-3 family.</text>
</comment>
<feature type="domain" description="Translation initiation factor 3 C-terminal" evidence="5">
    <location>
        <begin position="89"/>
        <end position="171"/>
    </location>
</feature>
<reference evidence="7" key="1">
    <citation type="submission" date="2020-04" db="EMBL/GenBank/DDBJ databases">
        <authorList>
            <person name="Zhang T."/>
        </authorList>
    </citation>
    <scope>NUCLEOTIDE SEQUENCE</scope>
    <source>
        <strain evidence="7">HKST-UBA80</strain>
    </source>
</reference>
<dbReference type="Pfam" id="PF05198">
    <property type="entry name" value="IF3_N"/>
    <property type="match status" value="1"/>
</dbReference>
<reference evidence="7" key="2">
    <citation type="journal article" date="2021" name="Microbiome">
        <title>Successional dynamics and alternative stable states in a saline activated sludge microbial community over 9 years.</title>
        <authorList>
            <person name="Wang Y."/>
            <person name="Ye J."/>
            <person name="Ju F."/>
            <person name="Liu L."/>
            <person name="Boyd J.A."/>
            <person name="Deng Y."/>
            <person name="Parks D.H."/>
            <person name="Jiang X."/>
            <person name="Yin X."/>
            <person name="Woodcroft B.J."/>
            <person name="Tyson G.W."/>
            <person name="Hugenholtz P."/>
            <person name="Polz M.F."/>
            <person name="Zhang T."/>
        </authorList>
    </citation>
    <scope>NUCLEOTIDE SEQUENCE</scope>
    <source>
        <strain evidence="7">HKST-UBA80</strain>
    </source>
</reference>
<dbReference type="Gene3D" id="3.10.20.80">
    <property type="entry name" value="Translation initiation factor 3 (IF-3), N-terminal domain"/>
    <property type="match status" value="1"/>
</dbReference>
<evidence type="ECO:0000313" key="7">
    <source>
        <dbReference type="EMBL" id="MCA9302473.1"/>
    </source>
</evidence>
<evidence type="ECO:0000256" key="4">
    <source>
        <dbReference type="NCBIfam" id="TIGR00168"/>
    </source>
</evidence>
<dbReference type="EMBL" id="JAGQNY010000024">
    <property type="protein sequence ID" value="MCA9302473.1"/>
    <property type="molecule type" value="Genomic_DNA"/>
</dbReference>